<gene>
    <name evidence="10" type="ORF">SAMN06297229_0145</name>
</gene>
<dbReference type="EMBL" id="FXWH01000001">
    <property type="protein sequence ID" value="SMQ58619.1"/>
    <property type="molecule type" value="Genomic_DNA"/>
</dbReference>
<reference evidence="11" key="1">
    <citation type="submission" date="2017-04" db="EMBL/GenBank/DDBJ databases">
        <authorList>
            <person name="Varghese N."/>
            <person name="Submissions S."/>
        </authorList>
    </citation>
    <scope>NUCLEOTIDE SEQUENCE [LARGE SCALE GENOMIC DNA]</scope>
</reference>
<dbReference type="InterPro" id="IPR013656">
    <property type="entry name" value="PAS_4"/>
</dbReference>
<keyword evidence="5" id="KW-0812">Transmembrane</keyword>
<dbReference type="InterPro" id="IPR036097">
    <property type="entry name" value="HisK_dim/P_sf"/>
</dbReference>
<dbReference type="PROSITE" id="PS50109">
    <property type="entry name" value="HIS_KIN"/>
    <property type="match status" value="1"/>
</dbReference>
<dbReference type="PROSITE" id="PS50110">
    <property type="entry name" value="RESPONSE_REGULATORY"/>
    <property type="match status" value="1"/>
</dbReference>
<evidence type="ECO:0000256" key="3">
    <source>
        <dbReference type="ARBA" id="ARBA00022553"/>
    </source>
</evidence>
<feature type="domain" description="PAS" evidence="8">
    <location>
        <begin position="388"/>
        <end position="441"/>
    </location>
</feature>
<evidence type="ECO:0000256" key="4">
    <source>
        <dbReference type="PROSITE-ProRule" id="PRU00169"/>
    </source>
</evidence>
<dbReference type="InterPro" id="IPR003594">
    <property type="entry name" value="HATPase_dom"/>
</dbReference>
<dbReference type="PROSITE" id="PS50113">
    <property type="entry name" value="PAC"/>
    <property type="match status" value="2"/>
</dbReference>
<feature type="transmembrane region" description="Helical" evidence="5">
    <location>
        <begin position="34"/>
        <end position="54"/>
    </location>
</feature>
<feature type="transmembrane region" description="Helical" evidence="5">
    <location>
        <begin position="61"/>
        <end position="77"/>
    </location>
</feature>
<dbReference type="SUPFAM" id="SSF47384">
    <property type="entry name" value="Homodimeric domain of signal transducing histidine kinase"/>
    <property type="match status" value="1"/>
</dbReference>
<comment type="catalytic activity">
    <reaction evidence="1">
        <text>ATP + protein L-histidine = ADP + protein N-phospho-L-histidine.</text>
        <dbReference type="EC" id="2.7.13.3"/>
    </reaction>
</comment>
<accession>A0A1Y6E7S6</accession>
<dbReference type="SMART" id="SM00086">
    <property type="entry name" value="PAC"/>
    <property type="match status" value="2"/>
</dbReference>
<dbReference type="InterPro" id="IPR000700">
    <property type="entry name" value="PAS-assoc_C"/>
</dbReference>
<dbReference type="SMART" id="SM00387">
    <property type="entry name" value="HATPase_c"/>
    <property type="match status" value="1"/>
</dbReference>
<dbReference type="InterPro" id="IPR005467">
    <property type="entry name" value="His_kinase_dom"/>
</dbReference>
<sequence>MKKMTTFFPNTAFNIALVWAGFILVFLTDFLTPLGFAHGALYVPVLICAMTLPGISKRNQIGVLLAALLATAAYYIWAPNLSNLPEVYIVSNRALSGLALLLTYVYFRKLHTVSQQNTEIKSLEQAQRKTMDDFIEAMPVQVWSANASGAVDFVSNSLAQFSGKSKEQVVNDWLALLHPDDRENTIKVWSQSVNTGDPYQVDFRLQRHDGEYIWFKTQAVAQRDEKGEIARWFGSSIDIDDLRRLQEETNQLASKFRHTVESITDAFFTLDHEFRFTYVNQKAAEILGSTADELFGEIIWEKCPIGYHSPFAERYRLASDKKQKLHFEEHFSPRDIWLEVHVYPSSDGISVYFSDITVLRIERERLKLLDLAVSRLNDIIIITKSSPLNEPGPEVVYVNQAFEKITGYSADEIIGKSPRMLQGPKTDRAELDKIKAALTQEQTVRAQLINYTKSGQEYYLEIEIVPLINDQEECTHLVAIERDITEQLEMEKRLRESQKLEAIGHLTGGIAHDFNNLLTVILGNAEMMIDRATDSDLREMTEMTLSAARRGAELTSRLLAFARRQPLDPKPTDVSQLLKGMQPLIRRTLPEDLEFELVNNPQLGIAELDAGELETALLNLVINARDAMDSGGKLTIETNNAILDNDYANHHSEVIPGDYVMICVSDTGIGMDADTINQAFDPFFTTKAIGKGSGLGLSMVFGFTKQSGGHIKIYSELNEGTSIKLYFPRVRNVTESYETAKQHLPVGGTEHILIAEDDDLVMQNLERQLRYLGYKVTAVGSGPSALEALEKNIDIDLLLTDIVMPGGMNGRELAEKAREKYPALRVLFTSGYTENAIVHHGRLDRGVHLLSKPYTRLELASKVRLVLEQD</sequence>
<dbReference type="OrthoDB" id="9810730at2"/>
<keyword evidence="3 4" id="KW-0597">Phosphoprotein</keyword>
<dbReference type="Proteomes" id="UP000194450">
    <property type="component" value="Unassembled WGS sequence"/>
</dbReference>
<keyword evidence="5" id="KW-0472">Membrane</keyword>
<dbReference type="CDD" id="cd16919">
    <property type="entry name" value="HATPase_CckA-like"/>
    <property type="match status" value="1"/>
</dbReference>
<dbReference type="PROSITE" id="PS50112">
    <property type="entry name" value="PAS"/>
    <property type="match status" value="3"/>
</dbReference>
<dbReference type="SMART" id="SM00091">
    <property type="entry name" value="PAS"/>
    <property type="match status" value="3"/>
</dbReference>
<dbReference type="AlphaFoldDB" id="A0A1Y6E7S6"/>
<evidence type="ECO:0000259" key="9">
    <source>
        <dbReference type="PROSITE" id="PS50113"/>
    </source>
</evidence>
<dbReference type="InterPro" id="IPR004358">
    <property type="entry name" value="Sig_transdc_His_kin-like_C"/>
</dbReference>
<feature type="domain" description="Histidine kinase" evidence="6">
    <location>
        <begin position="509"/>
        <end position="731"/>
    </location>
</feature>
<dbReference type="Pfam" id="PF02518">
    <property type="entry name" value="HATPase_c"/>
    <property type="match status" value="1"/>
</dbReference>
<keyword evidence="11" id="KW-1185">Reference proteome</keyword>
<dbReference type="PANTHER" id="PTHR43065">
    <property type="entry name" value="SENSOR HISTIDINE KINASE"/>
    <property type="match status" value="1"/>
</dbReference>
<evidence type="ECO:0000256" key="2">
    <source>
        <dbReference type="ARBA" id="ARBA00012438"/>
    </source>
</evidence>
<evidence type="ECO:0000256" key="1">
    <source>
        <dbReference type="ARBA" id="ARBA00000085"/>
    </source>
</evidence>
<feature type="modified residue" description="4-aspartylphosphate" evidence="4">
    <location>
        <position position="801"/>
    </location>
</feature>
<dbReference type="GO" id="GO:0000155">
    <property type="term" value="F:phosphorelay sensor kinase activity"/>
    <property type="evidence" value="ECO:0007669"/>
    <property type="project" value="InterPro"/>
</dbReference>
<evidence type="ECO:0000313" key="10">
    <source>
        <dbReference type="EMBL" id="SMQ58619.1"/>
    </source>
</evidence>
<dbReference type="CDD" id="cd00130">
    <property type="entry name" value="PAS"/>
    <property type="match status" value="3"/>
</dbReference>
<evidence type="ECO:0000259" key="8">
    <source>
        <dbReference type="PROSITE" id="PS50112"/>
    </source>
</evidence>
<evidence type="ECO:0000259" key="7">
    <source>
        <dbReference type="PROSITE" id="PS50110"/>
    </source>
</evidence>
<dbReference type="Pfam" id="PF08448">
    <property type="entry name" value="PAS_4"/>
    <property type="match status" value="1"/>
</dbReference>
<dbReference type="InterPro" id="IPR000014">
    <property type="entry name" value="PAS"/>
</dbReference>
<dbReference type="NCBIfam" id="TIGR00229">
    <property type="entry name" value="sensory_box"/>
    <property type="match status" value="3"/>
</dbReference>
<proteinExistence type="predicted"/>
<dbReference type="Gene3D" id="1.10.287.130">
    <property type="match status" value="1"/>
</dbReference>
<feature type="domain" description="PAC" evidence="9">
    <location>
        <begin position="199"/>
        <end position="251"/>
    </location>
</feature>
<feature type="domain" description="Response regulatory" evidence="7">
    <location>
        <begin position="751"/>
        <end position="867"/>
    </location>
</feature>
<dbReference type="Gene3D" id="3.40.50.2300">
    <property type="match status" value="1"/>
</dbReference>
<dbReference type="SUPFAM" id="SSF55785">
    <property type="entry name" value="PYP-like sensor domain (PAS domain)"/>
    <property type="match status" value="3"/>
</dbReference>
<dbReference type="InterPro" id="IPR001789">
    <property type="entry name" value="Sig_transdc_resp-reg_receiver"/>
</dbReference>
<dbReference type="SMART" id="SM00388">
    <property type="entry name" value="HisKA"/>
    <property type="match status" value="1"/>
</dbReference>
<dbReference type="FunFam" id="3.30.450.20:FF:000099">
    <property type="entry name" value="Sensory box sensor histidine kinase"/>
    <property type="match status" value="1"/>
</dbReference>
<organism evidence="10 11">
    <name type="scientific">Pseudidiomarina planktonica</name>
    <dbReference type="NCBI Taxonomy" id="1323738"/>
    <lineage>
        <taxon>Bacteria</taxon>
        <taxon>Pseudomonadati</taxon>
        <taxon>Pseudomonadota</taxon>
        <taxon>Gammaproteobacteria</taxon>
        <taxon>Alteromonadales</taxon>
        <taxon>Idiomarinaceae</taxon>
        <taxon>Pseudidiomarina</taxon>
    </lineage>
</organism>
<dbReference type="CDD" id="cd00082">
    <property type="entry name" value="HisKA"/>
    <property type="match status" value="1"/>
</dbReference>
<name>A0A1Y6E7S6_9GAMM</name>
<dbReference type="InterPro" id="IPR036890">
    <property type="entry name" value="HATPase_C_sf"/>
</dbReference>
<dbReference type="EC" id="2.7.13.3" evidence="2"/>
<dbReference type="InterPro" id="IPR011006">
    <property type="entry name" value="CheY-like_superfamily"/>
</dbReference>
<feature type="domain" description="PAC" evidence="9">
    <location>
        <begin position="442"/>
        <end position="496"/>
    </location>
</feature>
<feature type="domain" description="PAS" evidence="8">
    <location>
        <begin position="127"/>
        <end position="196"/>
    </location>
</feature>
<dbReference type="Pfam" id="PF00072">
    <property type="entry name" value="Response_reg"/>
    <property type="match status" value="1"/>
</dbReference>
<dbReference type="Pfam" id="PF08447">
    <property type="entry name" value="PAS_3"/>
    <property type="match status" value="1"/>
</dbReference>
<evidence type="ECO:0000256" key="5">
    <source>
        <dbReference type="SAM" id="Phobius"/>
    </source>
</evidence>
<dbReference type="Pfam" id="PF00512">
    <property type="entry name" value="HisKA"/>
    <property type="match status" value="1"/>
</dbReference>
<evidence type="ECO:0000259" key="6">
    <source>
        <dbReference type="PROSITE" id="PS50109"/>
    </source>
</evidence>
<dbReference type="SUPFAM" id="SSF55874">
    <property type="entry name" value="ATPase domain of HSP90 chaperone/DNA topoisomerase II/histidine kinase"/>
    <property type="match status" value="1"/>
</dbReference>
<evidence type="ECO:0000313" key="11">
    <source>
        <dbReference type="Proteomes" id="UP000194450"/>
    </source>
</evidence>
<dbReference type="Gene3D" id="3.30.565.10">
    <property type="entry name" value="Histidine kinase-like ATPase, C-terminal domain"/>
    <property type="match status" value="1"/>
</dbReference>
<dbReference type="Pfam" id="PF13426">
    <property type="entry name" value="PAS_9"/>
    <property type="match status" value="1"/>
</dbReference>
<feature type="transmembrane region" description="Helical" evidence="5">
    <location>
        <begin position="7"/>
        <end position="28"/>
    </location>
</feature>
<feature type="domain" description="PAS" evidence="8">
    <location>
        <begin position="252"/>
        <end position="297"/>
    </location>
</feature>
<dbReference type="PANTHER" id="PTHR43065:SF49">
    <property type="entry name" value="HISTIDINE KINASE"/>
    <property type="match status" value="1"/>
</dbReference>
<dbReference type="SUPFAM" id="SSF52172">
    <property type="entry name" value="CheY-like"/>
    <property type="match status" value="1"/>
</dbReference>
<dbReference type="InterPro" id="IPR013655">
    <property type="entry name" value="PAS_fold_3"/>
</dbReference>
<dbReference type="CDD" id="cd18161">
    <property type="entry name" value="REC_hyHK_blue-like"/>
    <property type="match status" value="1"/>
</dbReference>
<dbReference type="PRINTS" id="PR00344">
    <property type="entry name" value="BCTRLSENSOR"/>
</dbReference>
<dbReference type="Gene3D" id="3.30.450.20">
    <property type="entry name" value="PAS domain"/>
    <property type="match status" value="3"/>
</dbReference>
<dbReference type="InterPro" id="IPR003661">
    <property type="entry name" value="HisK_dim/P_dom"/>
</dbReference>
<dbReference type="SMART" id="SM00448">
    <property type="entry name" value="REC"/>
    <property type="match status" value="1"/>
</dbReference>
<keyword evidence="5" id="KW-1133">Transmembrane helix</keyword>
<protein>
    <recommendedName>
        <fullName evidence="2">histidine kinase</fullName>
        <ecNumber evidence="2">2.7.13.3</ecNumber>
    </recommendedName>
</protein>
<dbReference type="InterPro" id="IPR001610">
    <property type="entry name" value="PAC"/>
</dbReference>
<dbReference type="InterPro" id="IPR035965">
    <property type="entry name" value="PAS-like_dom_sf"/>
</dbReference>